<organism evidence="7 8">
    <name type="scientific">Agrobacterium tumefaciens</name>
    <dbReference type="NCBI Taxonomy" id="358"/>
    <lineage>
        <taxon>Bacteria</taxon>
        <taxon>Pseudomonadati</taxon>
        <taxon>Pseudomonadota</taxon>
        <taxon>Alphaproteobacteria</taxon>
        <taxon>Hyphomicrobiales</taxon>
        <taxon>Rhizobiaceae</taxon>
        <taxon>Rhizobium/Agrobacterium group</taxon>
        <taxon>Agrobacterium</taxon>
        <taxon>Agrobacterium tumefaciens complex</taxon>
    </lineage>
</organism>
<dbReference type="InterPro" id="IPR058627">
    <property type="entry name" value="MdtA-like_C"/>
</dbReference>
<dbReference type="InterPro" id="IPR058625">
    <property type="entry name" value="MdtA-like_BSH"/>
</dbReference>
<feature type="domain" description="Multidrug resistance protein MdtA-like beta-barrel" evidence="5">
    <location>
        <begin position="222"/>
        <end position="310"/>
    </location>
</feature>
<dbReference type="Gene3D" id="2.40.420.20">
    <property type="match status" value="1"/>
</dbReference>
<dbReference type="Pfam" id="PF25876">
    <property type="entry name" value="HH_MFP_RND"/>
    <property type="match status" value="1"/>
</dbReference>
<feature type="domain" description="Multidrug resistance protein MdtA-like C-terminal permuted SH3" evidence="6">
    <location>
        <begin position="318"/>
        <end position="377"/>
    </location>
</feature>
<dbReference type="PROSITE" id="PS51318">
    <property type="entry name" value="TAT"/>
    <property type="match status" value="1"/>
</dbReference>
<dbReference type="AlphaFoldDB" id="A0A176XFI8"/>
<dbReference type="GO" id="GO:0022857">
    <property type="term" value="F:transmembrane transporter activity"/>
    <property type="evidence" value="ECO:0007669"/>
    <property type="project" value="InterPro"/>
</dbReference>
<dbReference type="PANTHER" id="PTHR30158">
    <property type="entry name" value="ACRA/E-RELATED COMPONENT OF DRUG EFFLUX TRANSPORTER"/>
    <property type="match status" value="1"/>
</dbReference>
<gene>
    <name evidence="7" type="ORF">A7J57_15070</name>
</gene>
<dbReference type="GO" id="GO:0005886">
    <property type="term" value="C:plasma membrane"/>
    <property type="evidence" value="ECO:0007669"/>
    <property type="project" value="TreeGrafter"/>
</dbReference>
<comment type="similarity">
    <text evidence="2">Belongs to the membrane fusion protein (MFP) (TC 8.A.1) family.</text>
</comment>
<evidence type="ECO:0000256" key="1">
    <source>
        <dbReference type="ARBA" id="ARBA00004196"/>
    </source>
</evidence>
<comment type="subcellular location">
    <subcellularLocation>
        <location evidence="1">Cell envelope</location>
    </subcellularLocation>
</comment>
<dbReference type="EMBL" id="LXPS01000008">
    <property type="protein sequence ID" value="OAE47920.1"/>
    <property type="molecule type" value="Genomic_DNA"/>
</dbReference>
<evidence type="ECO:0000259" key="5">
    <source>
        <dbReference type="Pfam" id="PF25944"/>
    </source>
</evidence>
<dbReference type="Pfam" id="PF25917">
    <property type="entry name" value="BSH_RND"/>
    <property type="match status" value="1"/>
</dbReference>
<sequence>MTLNTKRRALTGAGIGLAVSVAAAALFFDLPTSRNATAASTPAETPAIPVTVAKVESRDVMRWEEFSGRLEAVDRVQIRSRVAGQIKAVHFREGALVKEGDPLFTIDPAPYQAAVAGAEGQVASAEAKVSLAKTELERGRRLSDNRTISQSDLDQRQSSFADAEAQLRAARAALTTAQLDLGYTEIRAPVSGRVGRIEITAGNLVAAGSTSPALTTLVSVNPIYASFNASEGTVAKALAELPKTDGALPALEQIPVEIGTLSDEGTPIKGTLHLIDNQVDSASGTIGVRAIFDNPDGRLIPGQFVRVRMGEPKPENRIVISDRAIGTDQDKRFVFVVDAENKVSYRQIKPGAPADGQRIIDSGLAAGDTIVVNGLQRIRPGATIAPQAEDKVAASQ</sequence>
<dbReference type="Gene3D" id="2.40.50.100">
    <property type="match status" value="1"/>
</dbReference>
<reference evidence="7 8" key="1">
    <citation type="submission" date="2016-05" db="EMBL/GenBank/DDBJ databases">
        <authorList>
            <person name="Lavstsen T."/>
            <person name="Jespersen J.S."/>
        </authorList>
    </citation>
    <scope>NUCLEOTIDE SEQUENCE [LARGE SCALE GENOMIC DNA]</scope>
    <source>
        <strain evidence="7 8">KCJ1736</strain>
    </source>
</reference>
<dbReference type="InterPro" id="IPR058624">
    <property type="entry name" value="MdtA-like_HH"/>
</dbReference>
<evidence type="ECO:0000259" key="6">
    <source>
        <dbReference type="Pfam" id="PF25967"/>
    </source>
</evidence>
<dbReference type="Proteomes" id="UP000077098">
    <property type="component" value="Unassembled WGS sequence"/>
</dbReference>
<dbReference type="Gene3D" id="1.10.287.470">
    <property type="entry name" value="Helix hairpin bin"/>
    <property type="match status" value="1"/>
</dbReference>
<evidence type="ECO:0000256" key="2">
    <source>
        <dbReference type="ARBA" id="ARBA00009477"/>
    </source>
</evidence>
<evidence type="ECO:0000313" key="8">
    <source>
        <dbReference type="Proteomes" id="UP000077098"/>
    </source>
</evidence>
<dbReference type="RefSeq" id="WP_063948085.1">
    <property type="nucleotide sequence ID" value="NZ_LXPS01000008.1"/>
</dbReference>
<dbReference type="Pfam" id="PF25967">
    <property type="entry name" value="RND-MFP_C"/>
    <property type="match status" value="1"/>
</dbReference>
<feature type="domain" description="Multidrug resistance protein MdtA-like alpha-helical hairpin" evidence="3">
    <location>
        <begin position="116"/>
        <end position="184"/>
    </location>
</feature>
<evidence type="ECO:0000313" key="7">
    <source>
        <dbReference type="EMBL" id="OAE47920.1"/>
    </source>
</evidence>
<accession>A0A176XFI8</accession>
<name>A0A176XFI8_AGRTU</name>
<dbReference type="NCBIfam" id="TIGR01730">
    <property type="entry name" value="RND_mfp"/>
    <property type="match status" value="1"/>
</dbReference>
<protein>
    <submittedName>
        <fullName evidence="7">Efflux transporter periplasmic adaptor subunit</fullName>
    </submittedName>
</protein>
<dbReference type="Gene3D" id="2.40.30.170">
    <property type="match status" value="1"/>
</dbReference>
<feature type="domain" description="Multidrug resistance protein MdtA-like barrel-sandwich hybrid" evidence="4">
    <location>
        <begin position="75"/>
        <end position="216"/>
    </location>
</feature>
<dbReference type="GO" id="GO:0030313">
    <property type="term" value="C:cell envelope"/>
    <property type="evidence" value="ECO:0007669"/>
    <property type="project" value="UniProtKB-SubCell"/>
</dbReference>
<dbReference type="InterPro" id="IPR006143">
    <property type="entry name" value="RND_pump_MFP"/>
</dbReference>
<evidence type="ECO:0000259" key="3">
    <source>
        <dbReference type="Pfam" id="PF25876"/>
    </source>
</evidence>
<evidence type="ECO:0000259" key="4">
    <source>
        <dbReference type="Pfam" id="PF25917"/>
    </source>
</evidence>
<proteinExistence type="inferred from homology"/>
<dbReference type="Pfam" id="PF25944">
    <property type="entry name" value="Beta-barrel_RND"/>
    <property type="match status" value="1"/>
</dbReference>
<dbReference type="FunFam" id="2.40.420.20:FF:000001">
    <property type="entry name" value="Efflux RND transporter periplasmic adaptor subunit"/>
    <property type="match status" value="1"/>
</dbReference>
<dbReference type="InterPro" id="IPR058626">
    <property type="entry name" value="MdtA-like_b-barrel"/>
</dbReference>
<comment type="caution">
    <text evidence="7">The sequence shown here is derived from an EMBL/GenBank/DDBJ whole genome shotgun (WGS) entry which is preliminary data.</text>
</comment>
<dbReference type="SUPFAM" id="SSF111369">
    <property type="entry name" value="HlyD-like secretion proteins"/>
    <property type="match status" value="1"/>
</dbReference>
<dbReference type="GO" id="GO:0046677">
    <property type="term" value="P:response to antibiotic"/>
    <property type="evidence" value="ECO:0007669"/>
    <property type="project" value="TreeGrafter"/>
</dbReference>
<dbReference type="InterPro" id="IPR006311">
    <property type="entry name" value="TAT_signal"/>
</dbReference>
<dbReference type="PANTHER" id="PTHR30158:SF10">
    <property type="entry name" value="CATION EFFLUX PUMP"/>
    <property type="match status" value="1"/>
</dbReference>